<dbReference type="Proteomes" id="UP000004210">
    <property type="component" value="Unassembled WGS sequence"/>
</dbReference>
<dbReference type="AlphaFoldDB" id="I4VPD0"/>
<dbReference type="RefSeq" id="WP_007081739.1">
    <property type="nucleotide sequence ID" value="NZ_AJXU01000042.1"/>
</dbReference>
<evidence type="ECO:0000313" key="1">
    <source>
        <dbReference type="EMBL" id="EIL89071.1"/>
    </source>
</evidence>
<name>I4VPD0_9GAMM</name>
<gene>
    <name evidence="1" type="ORF">UU9_10512</name>
</gene>
<dbReference type="OrthoDB" id="3035606at2"/>
<protein>
    <submittedName>
        <fullName evidence="1">Uncharacterized protein</fullName>
    </submittedName>
</protein>
<proteinExistence type="predicted"/>
<accession>I4VPD0</accession>
<evidence type="ECO:0000313" key="2">
    <source>
        <dbReference type="Proteomes" id="UP000004210"/>
    </source>
</evidence>
<keyword evidence="2" id="KW-1185">Reference proteome</keyword>
<dbReference type="PATRIC" id="fig|1163408.3.peg.2155"/>
<sequence length="143" mass="15812">MTVERQLIRDLAATLRAQVAGLVVKDLEEMLEGLSDDSGLANVWEEFCVQVQGEHSFFWETYLEIVEDFVVGHIDELPLAMQRVLSMGTDVGDGWLDDPEEGGVVPIFADDVAVMLSSDVLALAADFESPSIERYKARGYEGD</sequence>
<dbReference type="eggNOG" id="ENOG5033GG5">
    <property type="taxonomic scope" value="Bacteria"/>
</dbReference>
<organism evidence="1 2">
    <name type="scientific">Rhodanobacter fulvus Jip2</name>
    <dbReference type="NCBI Taxonomy" id="1163408"/>
    <lineage>
        <taxon>Bacteria</taxon>
        <taxon>Pseudomonadati</taxon>
        <taxon>Pseudomonadota</taxon>
        <taxon>Gammaproteobacteria</taxon>
        <taxon>Lysobacterales</taxon>
        <taxon>Rhodanobacteraceae</taxon>
        <taxon>Rhodanobacter</taxon>
    </lineage>
</organism>
<comment type="caution">
    <text evidence="1">The sequence shown here is derived from an EMBL/GenBank/DDBJ whole genome shotgun (WGS) entry which is preliminary data.</text>
</comment>
<reference evidence="1 2" key="1">
    <citation type="journal article" date="2012" name="J. Bacteriol.">
        <title>Genome sequences for six rhodanobacter strains, isolated from soils and the terrestrial subsurface, with variable denitrification capabilities.</title>
        <authorList>
            <person name="Kostka J.E."/>
            <person name="Green S.J."/>
            <person name="Rishishwar L."/>
            <person name="Prakash O."/>
            <person name="Katz L.S."/>
            <person name="Marino-Ramirez L."/>
            <person name="Jordan I.K."/>
            <person name="Munk C."/>
            <person name="Ivanova N."/>
            <person name="Mikhailova N."/>
            <person name="Watson D.B."/>
            <person name="Brown S.D."/>
            <person name="Palumbo A.V."/>
            <person name="Brooks S.C."/>
        </authorList>
    </citation>
    <scope>NUCLEOTIDE SEQUENCE [LARGE SCALE GENOMIC DNA]</scope>
    <source>
        <strain evidence="2">Jip2T</strain>
    </source>
</reference>
<dbReference type="EMBL" id="AJXU01000042">
    <property type="protein sequence ID" value="EIL89071.1"/>
    <property type="molecule type" value="Genomic_DNA"/>
</dbReference>
<dbReference type="STRING" id="1163408.UU9_10512"/>